<dbReference type="PRINTS" id="PR00420">
    <property type="entry name" value="RNGMNOXGNASE"/>
</dbReference>
<name>A0A6J4KMY3_9ACTN</name>
<dbReference type="Gene3D" id="3.30.9.10">
    <property type="entry name" value="D-Amino Acid Oxidase, subunit A, domain 2"/>
    <property type="match status" value="1"/>
</dbReference>
<dbReference type="GO" id="GO:0071949">
    <property type="term" value="F:FAD binding"/>
    <property type="evidence" value="ECO:0007669"/>
    <property type="project" value="InterPro"/>
</dbReference>
<dbReference type="Pfam" id="PF01494">
    <property type="entry name" value="FAD_binding_3"/>
    <property type="match status" value="1"/>
</dbReference>
<evidence type="ECO:0000256" key="1">
    <source>
        <dbReference type="ARBA" id="ARBA00023002"/>
    </source>
</evidence>
<dbReference type="NCBIfam" id="NF004829">
    <property type="entry name" value="PRK06183.1-3"/>
    <property type="match status" value="1"/>
</dbReference>
<evidence type="ECO:0000259" key="2">
    <source>
        <dbReference type="Pfam" id="PF01494"/>
    </source>
</evidence>
<dbReference type="Gene3D" id="3.50.50.60">
    <property type="entry name" value="FAD/NAD(P)-binding domain"/>
    <property type="match status" value="1"/>
</dbReference>
<keyword evidence="1 3" id="KW-0560">Oxidoreductase</keyword>
<dbReference type="EMBL" id="CADCUE010000007">
    <property type="protein sequence ID" value="CAA9309995.1"/>
    <property type="molecule type" value="Genomic_DNA"/>
</dbReference>
<dbReference type="GO" id="GO:0008688">
    <property type="term" value="F:3-(3-hydroxyphenyl)propionate hydroxylase activity"/>
    <property type="evidence" value="ECO:0007669"/>
    <property type="project" value="TreeGrafter"/>
</dbReference>
<reference evidence="3" key="1">
    <citation type="submission" date="2020-02" db="EMBL/GenBank/DDBJ databases">
        <authorList>
            <person name="Meier V. D."/>
        </authorList>
    </citation>
    <scope>NUCLEOTIDE SEQUENCE</scope>
    <source>
        <strain evidence="3">AVDCRST_MAG16</strain>
    </source>
</reference>
<dbReference type="InterPro" id="IPR036188">
    <property type="entry name" value="FAD/NAD-bd_sf"/>
</dbReference>
<gene>
    <name evidence="3" type="ORF">AVDCRST_MAG16-90</name>
</gene>
<feature type="non-terminal residue" evidence="3">
    <location>
        <position position="324"/>
    </location>
</feature>
<dbReference type="EC" id="1.14.13.-" evidence="3"/>
<sequence>MPSSPVVVVGAGPTGVMAALALAVAGVDALLLERHDDVYALPRAVHLDDEVCRLLQGVGVGPAFEAIRRPARGLRLLDAEHRTLAEFPRSPEPGRHGHPQANLFDQPDLERLLRAQLAATPGVRLRTSVEVVAVWSGSPPVVELRHRGTGRVERLEAAAVLGCDGADSLVRRSVGARWEDLRFTERWLVVDVRCASPLGAWDGVHQVCDPARAATFLRVGQDRYRWEFALRDGESAQDLARPDRLAALVRPWTGGVPSDRLEVLRSSEYVFRARLADRWQSGRVFLLGDAAHQTPPFVGQGLGAGLRDAANLSWKLAAVLSGRA</sequence>
<dbReference type="SUPFAM" id="SSF51905">
    <property type="entry name" value="FAD/NAD(P)-binding domain"/>
    <property type="match status" value="1"/>
</dbReference>
<dbReference type="PANTHER" id="PTHR43476">
    <property type="entry name" value="3-(3-HYDROXY-PHENYL)PROPIONATE/3-HYDROXYCINNAMIC ACID HYDROXYLASE"/>
    <property type="match status" value="1"/>
</dbReference>
<accession>A0A6J4KMY3</accession>
<dbReference type="PANTHER" id="PTHR43476:SF3">
    <property type="entry name" value="FAD-BINDING MONOOXYGENASE"/>
    <property type="match status" value="1"/>
</dbReference>
<proteinExistence type="predicted"/>
<protein>
    <submittedName>
        <fullName evidence="3">3-(3-hydroxy-phenyl)propionate hydroxylase</fullName>
        <ecNumber evidence="3">1.14.13.-</ecNumber>
    </submittedName>
</protein>
<evidence type="ECO:0000313" key="3">
    <source>
        <dbReference type="EMBL" id="CAA9309995.1"/>
    </source>
</evidence>
<dbReference type="InterPro" id="IPR050631">
    <property type="entry name" value="PheA/TfdB_FAD_monoxygenase"/>
</dbReference>
<dbReference type="GO" id="GO:0019622">
    <property type="term" value="P:3-(3-hydroxy)phenylpropionate catabolic process"/>
    <property type="evidence" value="ECO:0007669"/>
    <property type="project" value="TreeGrafter"/>
</dbReference>
<dbReference type="InterPro" id="IPR002938">
    <property type="entry name" value="FAD-bd"/>
</dbReference>
<dbReference type="AlphaFoldDB" id="A0A6J4KMY3"/>
<feature type="domain" description="FAD-binding" evidence="2">
    <location>
        <begin position="5"/>
        <end position="324"/>
    </location>
</feature>
<organism evidence="3">
    <name type="scientific">uncultured Frankineae bacterium</name>
    <dbReference type="NCBI Taxonomy" id="437475"/>
    <lineage>
        <taxon>Bacteria</taxon>
        <taxon>Bacillati</taxon>
        <taxon>Actinomycetota</taxon>
        <taxon>Actinomycetes</taxon>
        <taxon>Frankiales</taxon>
        <taxon>environmental samples</taxon>
    </lineage>
</organism>